<feature type="domain" description="EAL" evidence="2">
    <location>
        <begin position="396"/>
        <end position="647"/>
    </location>
</feature>
<dbReference type="Pfam" id="PF17157">
    <property type="entry name" value="GAPES4"/>
    <property type="match status" value="1"/>
</dbReference>
<dbReference type="PANTHER" id="PTHR33121:SF32">
    <property type="entry name" value="RNASE E SPECIFICITY FACTOR CSRD"/>
    <property type="match status" value="1"/>
</dbReference>
<proteinExistence type="predicted"/>
<dbReference type="Proteomes" id="UP000838672">
    <property type="component" value="Unassembled WGS sequence"/>
</dbReference>
<dbReference type="InterPro" id="IPR050706">
    <property type="entry name" value="Cyclic-di-GMP_PDE-like"/>
</dbReference>
<feature type="transmembrane region" description="Helical" evidence="1">
    <location>
        <begin position="139"/>
        <end position="160"/>
    </location>
</feature>
<keyword evidence="1" id="KW-1133">Transmembrane helix</keyword>
<evidence type="ECO:0000259" key="3">
    <source>
        <dbReference type="PROSITE" id="PS50887"/>
    </source>
</evidence>
<feature type="domain" description="GGDEF" evidence="3">
    <location>
        <begin position="253"/>
        <end position="386"/>
    </location>
</feature>
<dbReference type="InterPro" id="IPR035919">
    <property type="entry name" value="EAL_sf"/>
</dbReference>
<protein>
    <submittedName>
        <fullName evidence="4">RNase E specificity factor CsrD</fullName>
    </submittedName>
</protein>
<evidence type="ECO:0000313" key="4">
    <source>
        <dbReference type="EMBL" id="CAH0534482.1"/>
    </source>
</evidence>
<sequence>MSANPGMKLTNRLVAFVTLIVVGAIFVVFVGGAISFQRLGNAFIERSMSNMVTVLDRQLARGQSKAEIAQWLPTLLQGSDITKLVIQRDQQVVFEYQSTQINHDLALQFDYPLPSQPGYQVHLVVQPAYKEITESFEALSALSIALILVMAGLVWGGGWLRRQFAGAELLEYRARMILAGRGEKYSQGHPSEWPAAASQVIDNLMLELKDARQERSRFDTFIRTHTFLDQLTGAANRVLFDSRLQAVVQEQGSYGGVIFVRLTDWEDLSDKLGHPQCDELIQEVSVVLSNAVQRYPDAVLSRYFDGAFAIMLAQQAPQESASFAAHLMRLLARIAPPAPVYKDNWFHIGMTTYQQGDSRGRLMDELEMALRSAELDGANSWHSFDKPSQPHNSRGSVRWRTLFEAVLAQGGPALFEQPVFMTDGKTRLHDELFARIRDENGVIIKASRFMPALSDVGMNIAFDKAVVQQGLKKLLARQDQMAISLNLSGESLINEAFQRWLRYELLSLPRAYLPRIYIETTEGFLVQHLDAMRPIAHFLVAMGCKLVVDQAGRTVVSTYYIKDLKVDVVKLHRSLIRDIGHRPENQLFIRSLLGACGASPVSVIAVGVETEAEWQVVRNLGVQGVQGRYFGAELSQQRTVRTRPNSYQRPRTRWSKK</sequence>
<dbReference type="EMBL" id="CAKLDI010000001">
    <property type="protein sequence ID" value="CAH0534482.1"/>
    <property type="molecule type" value="Genomic_DNA"/>
</dbReference>
<evidence type="ECO:0000256" key="1">
    <source>
        <dbReference type="SAM" id="Phobius"/>
    </source>
</evidence>
<dbReference type="Pfam" id="PF00563">
    <property type="entry name" value="EAL"/>
    <property type="match status" value="1"/>
</dbReference>
<keyword evidence="1" id="KW-0812">Transmembrane</keyword>
<gene>
    <name evidence="4" type="primary">csrD</name>
    <name evidence="4" type="ORF">VST7929_02415</name>
</gene>
<dbReference type="NCBIfam" id="NF008281">
    <property type="entry name" value="PRK11059.1"/>
    <property type="match status" value="1"/>
</dbReference>
<dbReference type="InterPro" id="IPR029787">
    <property type="entry name" value="Nucleotide_cyclase"/>
</dbReference>
<dbReference type="SUPFAM" id="SSF55073">
    <property type="entry name" value="Nucleotide cyclase"/>
    <property type="match status" value="1"/>
</dbReference>
<dbReference type="PANTHER" id="PTHR33121">
    <property type="entry name" value="CYCLIC DI-GMP PHOSPHODIESTERASE PDEF"/>
    <property type="match status" value="1"/>
</dbReference>
<dbReference type="SUPFAM" id="SSF141868">
    <property type="entry name" value="EAL domain-like"/>
    <property type="match status" value="1"/>
</dbReference>
<dbReference type="SMART" id="SM00267">
    <property type="entry name" value="GGDEF"/>
    <property type="match status" value="1"/>
</dbReference>
<feature type="transmembrane region" description="Helical" evidence="1">
    <location>
        <begin position="12"/>
        <end position="36"/>
    </location>
</feature>
<accession>A0ABN8DUP1</accession>
<keyword evidence="5" id="KW-1185">Reference proteome</keyword>
<dbReference type="InterPro" id="IPR033423">
    <property type="entry name" value="GAPES4"/>
</dbReference>
<comment type="caution">
    <text evidence="4">The sequence shown here is derived from an EMBL/GenBank/DDBJ whole genome shotgun (WGS) entry which is preliminary data.</text>
</comment>
<evidence type="ECO:0000259" key="2">
    <source>
        <dbReference type="PROSITE" id="PS50883"/>
    </source>
</evidence>
<reference evidence="4" key="1">
    <citation type="submission" date="2021-11" db="EMBL/GenBank/DDBJ databases">
        <authorList>
            <person name="Rodrigo-Torres L."/>
            <person name="Arahal R. D."/>
            <person name="Lucena T."/>
        </authorList>
    </citation>
    <scope>NUCLEOTIDE SEQUENCE</scope>
    <source>
        <strain evidence="4">CECT 7929</strain>
    </source>
</reference>
<dbReference type="Gene3D" id="3.20.20.450">
    <property type="entry name" value="EAL domain"/>
    <property type="match status" value="1"/>
</dbReference>
<dbReference type="Pfam" id="PF00990">
    <property type="entry name" value="GGDEF"/>
    <property type="match status" value="1"/>
</dbReference>
<dbReference type="Gene3D" id="3.30.70.270">
    <property type="match status" value="1"/>
</dbReference>
<keyword evidence="1" id="KW-0472">Membrane</keyword>
<dbReference type="InterPro" id="IPR000160">
    <property type="entry name" value="GGDEF_dom"/>
</dbReference>
<dbReference type="SMART" id="SM00052">
    <property type="entry name" value="EAL"/>
    <property type="match status" value="1"/>
</dbReference>
<evidence type="ECO:0000313" key="5">
    <source>
        <dbReference type="Proteomes" id="UP000838672"/>
    </source>
</evidence>
<dbReference type="InterPro" id="IPR001633">
    <property type="entry name" value="EAL_dom"/>
</dbReference>
<organism evidence="4 5">
    <name type="scientific">Vibrio stylophorae</name>
    <dbReference type="NCBI Taxonomy" id="659351"/>
    <lineage>
        <taxon>Bacteria</taxon>
        <taxon>Pseudomonadati</taxon>
        <taxon>Pseudomonadota</taxon>
        <taxon>Gammaproteobacteria</taxon>
        <taxon>Vibrionales</taxon>
        <taxon>Vibrionaceae</taxon>
        <taxon>Vibrio</taxon>
    </lineage>
</organism>
<dbReference type="PROSITE" id="PS50887">
    <property type="entry name" value="GGDEF"/>
    <property type="match status" value="1"/>
</dbReference>
<dbReference type="RefSeq" id="WP_354004725.1">
    <property type="nucleotide sequence ID" value="NZ_CAKLDI010000001.1"/>
</dbReference>
<dbReference type="InterPro" id="IPR043128">
    <property type="entry name" value="Rev_trsase/Diguanyl_cyclase"/>
</dbReference>
<name>A0ABN8DUP1_9VIBR</name>
<dbReference type="CDD" id="cd01948">
    <property type="entry name" value="EAL"/>
    <property type="match status" value="1"/>
</dbReference>
<dbReference type="PROSITE" id="PS50883">
    <property type="entry name" value="EAL"/>
    <property type="match status" value="1"/>
</dbReference>